<evidence type="ECO:0000256" key="1">
    <source>
        <dbReference type="SAM" id="Phobius"/>
    </source>
</evidence>
<keyword evidence="1" id="KW-1133">Transmembrane helix</keyword>
<evidence type="ECO:0000313" key="2">
    <source>
        <dbReference type="EMBL" id="MCR2044388.1"/>
    </source>
</evidence>
<feature type="transmembrane region" description="Helical" evidence="1">
    <location>
        <begin position="52"/>
        <end position="68"/>
    </location>
</feature>
<dbReference type="RefSeq" id="WP_042679092.1">
    <property type="nucleotide sequence ID" value="NZ_CABKTM010000011.1"/>
</dbReference>
<protein>
    <submittedName>
        <fullName evidence="2">Uncharacterized protein</fullName>
    </submittedName>
</protein>
<accession>A0A9X2MHZ4</accession>
<dbReference type="OrthoDB" id="1707728at2"/>
<evidence type="ECO:0000313" key="3">
    <source>
        <dbReference type="Proteomes" id="UP001142078"/>
    </source>
</evidence>
<feature type="transmembrane region" description="Helical" evidence="1">
    <location>
        <begin position="157"/>
        <end position="177"/>
    </location>
</feature>
<dbReference type="Proteomes" id="UP001142078">
    <property type="component" value="Unassembled WGS sequence"/>
</dbReference>
<keyword evidence="1" id="KW-0472">Membrane</keyword>
<feature type="transmembrane region" description="Helical" evidence="1">
    <location>
        <begin position="80"/>
        <end position="96"/>
    </location>
</feature>
<dbReference type="EMBL" id="JANJZL010000005">
    <property type="protein sequence ID" value="MCR2044388.1"/>
    <property type="molecule type" value="Genomic_DNA"/>
</dbReference>
<feature type="transmembrane region" description="Helical" evidence="1">
    <location>
        <begin position="102"/>
        <end position="119"/>
    </location>
</feature>
<dbReference type="AlphaFoldDB" id="A0A9X2MHZ4"/>
<comment type="caution">
    <text evidence="2">The sequence shown here is derived from an EMBL/GenBank/DDBJ whole genome shotgun (WGS) entry which is preliminary data.</text>
</comment>
<sequence>MEKRDYTFGIVLVLVGIVFLLLNLNIISFNWLILILSVIFLLVYAYKRQLGYLSAGLVLLAISVVSLIDQYTFTNVNIKGFVFLWILGIISLNMYSKYETRGYLIFGCLLPAIGTYSLIDEIFIKDTAWVFFLFLSIAFYIIYLLEYRRLGTEWPKTLSIIMIALSLLTLLTSKTYMKFGFWRFISYLWPLLLIGIGIKIIYNMIKYNK</sequence>
<feature type="transmembrane region" description="Helical" evidence="1">
    <location>
        <begin position="184"/>
        <end position="205"/>
    </location>
</feature>
<keyword evidence="3" id="KW-1185">Reference proteome</keyword>
<gene>
    <name evidence="2" type="ORF">NSA23_09710</name>
</gene>
<name>A0A9X2MHZ4_9FIRM</name>
<feature type="transmembrane region" description="Helical" evidence="1">
    <location>
        <begin position="128"/>
        <end position="145"/>
    </location>
</feature>
<proteinExistence type="predicted"/>
<feature type="transmembrane region" description="Helical" evidence="1">
    <location>
        <begin position="6"/>
        <end position="22"/>
    </location>
</feature>
<keyword evidence="1" id="KW-0812">Transmembrane</keyword>
<reference evidence="2" key="1">
    <citation type="submission" date="2022-07" db="EMBL/GenBank/DDBJ databases">
        <title>Enhanced cultured diversity of the mouse gut microbiota enables custom-made synthetic communities.</title>
        <authorList>
            <person name="Afrizal A."/>
        </authorList>
    </citation>
    <scope>NUCLEOTIDE SEQUENCE</scope>
    <source>
        <strain evidence="2">DSM 29482</strain>
    </source>
</reference>
<organism evidence="2 3">
    <name type="scientific">Anaerosalibacter massiliensis</name>
    <dbReference type="NCBI Taxonomy" id="1347392"/>
    <lineage>
        <taxon>Bacteria</taxon>
        <taxon>Bacillati</taxon>
        <taxon>Bacillota</taxon>
        <taxon>Tissierellia</taxon>
        <taxon>Tissierellales</taxon>
        <taxon>Sporanaerobacteraceae</taxon>
        <taxon>Anaerosalibacter</taxon>
    </lineage>
</organism>